<reference evidence="2" key="1">
    <citation type="submission" date="2019-02" db="EMBL/GenBank/DDBJ databases">
        <title>Glaciihabitans arcticus sp. nov., a psychrotolerant bacterium isolated from polar soil.</title>
        <authorList>
            <person name="Dahal R.H."/>
        </authorList>
    </citation>
    <scope>NUCLEOTIDE SEQUENCE [LARGE SCALE GENOMIC DNA]</scope>
    <source>
        <strain evidence="2">RP-3-7</strain>
    </source>
</reference>
<comment type="caution">
    <text evidence="1">The sequence shown here is derived from an EMBL/GenBank/DDBJ whole genome shotgun (WGS) entry which is preliminary data.</text>
</comment>
<dbReference type="RefSeq" id="WP_130980996.1">
    <property type="nucleotide sequence ID" value="NZ_SISG01000001.1"/>
</dbReference>
<evidence type="ECO:0000313" key="1">
    <source>
        <dbReference type="EMBL" id="TBN56886.1"/>
    </source>
</evidence>
<accession>A0A4Q9GPY5</accession>
<evidence type="ECO:0000313" key="2">
    <source>
        <dbReference type="Proteomes" id="UP000294194"/>
    </source>
</evidence>
<keyword evidence="2" id="KW-1185">Reference proteome</keyword>
<dbReference type="EMBL" id="SISG01000001">
    <property type="protein sequence ID" value="TBN56886.1"/>
    <property type="molecule type" value="Genomic_DNA"/>
</dbReference>
<dbReference type="AlphaFoldDB" id="A0A4Q9GPY5"/>
<organism evidence="1 2">
    <name type="scientific">Glaciihabitans arcticus</name>
    <dbReference type="NCBI Taxonomy" id="2668039"/>
    <lineage>
        <taxon>Bacteria</taxon>
        <taxon>Bacillati</taxon>
        <taxon>Actinomycetota</taxon>
        <taxon>Actinomycetes</taxon>
        <taxon>Micrococcales</taxon>
        <taxon>Microbacteriaceae</taxon>
        <taxon>Glaciihabitans</taxon>
    </lineage>
</organism>
<protein>
    <submittedName>
        <fullName evidence="1">Uncharacterized protein</fullName>
    </submittedName>
</protein>
<dbReference type="Proteomes" id="UP000294194">
    <property type="component" value="Unassembled WGS sequence"/>
</dbReference>
<sequence length="73" mass="7942">MREDLNRGADLPADGLTVLIEYLDEDRVSYLFPVNALAELYIEVGSVVHIMEGPHNTATLTVETIDAPAGSQN</sequence>
<gene>
    <name evidence="1" type="ORF">EYE40_05425</name>
</gene>
<name>A0A4Q9GPY5_9MICO</name>
<proteinExistence type="predicted"/>